<gene>
    <name evidence="1" type="ORF">A3D49_02270</name>
</gene>
<dbReference type="InterPro" id="IPR036866">
    <property type="entry name" value="RibonucZ/Hydroxyglut_hydro"/>
</dbReference>
<evidence type="ECO:0000313" key="2">
    <source>
        <dbReference type="Proteomes" id="UP000177279"/>
    </source>
</evidence>
<dbReference type="EMBL" id="MHVS01000003">
    <property type="protein sequence ID" value="OHA96908.1"/>
    <property type="molecule type" value="Genomic_DNA"/>
</dbReference>
<dbReference type="Pfam" id="PF13483">
    <property type="entry name" value="Lactamase_B_3"/>
    <property type="match status" value="1"/>
</dbReference>
<dbReference type="Proteomes" id="UP000177279">
    <property type="component" value="Unassembled WGS sequence"/>
</dbReference>
<proteinExistence type="predicted"/>
<evidence type="ECO:0000313" key="1">
    <source>
        <dbReference type="EMBL" id="OHA96908.1"/>
    </source>
</evidence>
<dbReference type="AlphaFoldDB" id="A0A1G2TIL7"/>
<protein>
    <recommendedName>
        <fullName evidence="3">Zn-dependent hydrolase of the beta-lactamase fold-like protein</fullName>
    </recommendedName>
</protein>
<reference evidence="1 2" key="1">
    <citation type="journal article" date="2016" name="Nat. Commun.">
        <title>Thousands of microbial genomes shed light on interconnected biogeochemical processes in an aquifer system.</title>
        <authorList>
            <person name="Anantharaman K."/>
            <person name="Brown C.T."/>
            <person name="Hug L.A."/>
            <person name="Sharon I."/>
            <person name="Castelle C.J."/>
            <person name="Probst A.J."/>
            <person name="Thomas B.C."/>
            <person name="Singh A."/>
            <person name="Wilkins M.J."/>
            <person name="Karaoz U."/>
            <person name="Brodie E.L."/>
            <person name="Williams K.H."/>
            <person name="Hubbard S.S."/>
            <person name="Banfield J.F."/>
        </authorList>
    </citation>
    <scope>NUCLEOTIDE SEQUENCE [LARGE SCALE GENOMIC DNA]</scope>
</reference>
<organism evidence="1 2">
    <name type="scientific">Candidatus Zambryskibacteria bacterium RIFCSPHIGHO2_02_FULL_43_37</name>
    <dbReference type="NCBI Taxonomy" id="1802749"/>
    <lineage>
        <taxon>Bacteria</taxon>
        <taxon>Candidatus Zambryskiibacteriota</taxon>
    </lineage>
</organism>
<evidence type="ECO:0008006" key="3">
    <source>
        <dbReference type="Google" id="ProtNLM"/>
    </source>
</evidence>
<sequence>MIITYQGKTAFKISQGSLGLSINPKAKTSADVTLFTGSAEETSDKSGFVITGPGEYEIKDIFIKGFLAKDGTGFKTTYLSTFEGMKLCFLGSLEAPEEIEDVDILFVPVNSDPTKAYKLAVSLEPSVIIPMDYDEKSLEQFVKEGGEKAEPIDKLVVKKKDLEGKESEIVVLKEE</sequence>
<comment type="caution">
    <text evidence="1">The sequence shown here is derived from an EMBL/GenBank/DDBJ whole genome shotgun (WGS) entry which is preliminary data.</text>
</comment>
<accession>A0A1G2TIL7</accession>
<name>A0A1G2TIL7_9BACT</name>
<dbReference type="Gene3D" id="3.60.15.10">
    <property type="entry name" value="Ribonuclease Z/Hydroxyacylglutathione hydrolase-like"/>
    <property type="match status" value="1"/>
</dbReference>